<dbReference type="InterPro" id="IPR038330">
    <property type="entry name" value="TspO/MBR-related_sf"/>
</dbReference>
<dbReference type="PANTHER" id="PTHR33802:SF1">
    <property type="entry name" value="XK-RELATED PROTEIN"/>
    <property type="match status" value="1"/>
</dbReference>
<evidence type="ECO:0000313" key="2">
    <source>
        <dbReference type="EMBL" id="GAA0351460.1"/>
    </source>
</evidence>
<protein>
    <submittedName>
        <fullName evidence="2">Tryptophan-rich sensory protein</fullName>
    </submittedName>
</protein>
<keyword evidence="3" id="KW-1185">Reference proteome</keyword>
<name>A0ABN0WZY7_9LACT</name>
<dbReference type="PANTHER" id="PTHR33802">
    <property type="entry name" value="SI:CH211-161H7.5-RELATED"/>
    <property type="match status" value="1"/>
</dbReference>
<keyword evidence="1" id="KW-0812">Transmembrane</keyword>
<feature type="transmembrane region" description="Helical" evidence="1">
    <location>
        <begin position="45"/>
        <end position="66"/>
    </location>
</feature>
<proteinExistence type="predicted"/>
<keyword evidence="1" id="KW-1133">Transmembrane helix</keyword>
<feature type="transmembrane region" description="Helical" evidence="1">
    <location>
        <begin position="166"/>
        <end position="185"/>
    </location>
</feature>
<dbReference type="Proteomes" id="UP001501166">
    <property type="component" value="Unassembled WGS sequence"/>
</dbReference>
<organism evidence="2 3">
    <name type="scientific">Alkalibacterium iburiense</name>
    <dbReference type="NCBI Taxonomy" id="290589"/>
    <lineage>
        <taxon>Bacteria</taxon>
        <taxon>Bacillati</taxon>
        <taxon>Bacillota</taxon>
        <taxon>Bacilli</taxon>
        <taxon>Lactobacillales</taxon>
        <taxon>Carnobacteriaceae</taxon>
        <taxon>Alkalibacterium</taxon>
    </lineage>
</organism>
<reference evidence="2 3" key="1">
    <citation type="journal article" date="2019" name="Int. J. Syst. Evol. Microbiol.">
        <title>The Global Catalogue of Microorganisms (GCM) 10K type strain sequencing project: providing services to taxonomists for standard genome sequencing and annotation.</title>
        <authorList>
            <consortium name="The Broad Institute Genomics Platform"/>
            <consortium name="The Broad Institute Genome Sequencing Center for Infectious Disease"/>
            <person name="Wu L."/>
            <person name="Ma J."/>
        </authorList>
    </citation>
    <scope>NUCLEOTIDE SEQUENCE [LARGE SCALE GENOMIC DNA]</scope>
    <source>
        <strain evidence="2 3">JCM 12662</strain>
    </source>
</reference>
<feature type="transmembrane region" description="Helical" evidence="1">
    <location>
        <begin position="211"/>
        <end position="234"/>
    </location>
</feature>
<accession>A0ABN0WZY7</accession>
<dbReference type="EMBL" id="BAAACW010000007">
    <property type="protein sequence ID" value="GAA0351460.1"/>
    <property type="molecule type" value="Genomic_DNA"/>
</dbReference>
<keyword evidence="1" id="KW-0472">Membrane</keyword>
<feature type="transmembrane region" description="Helical" evidence="1">
    <location>
        <begin position="7"/>
        <end position="25"/>
    </location>
</feature>
<sequence>MDNRKKLGIIYLVFYILMILANYLTGSNVGNVADQNESFIQPAGYVFSIWGLIYILLFIWIIRIFFTHYQGVYERVNYWLVGNFVLNALWIFVFTQEWLLVSNIVIIGLLITLIVIYKKMTKVQGHWFDRFPFSIYLGWVSIATIVNIVTWVVGNGVEELFGLNEYQWTLVLLVIATALAVWLAVKHMDWVLPLVFVWAFSGIIVENENDLMLLMVVTALGIVTQLATSLYVGAKVRKTV</sequence>
<dbReference type="Gene3D" id="1.20.1260.100">
    <property type="entry name" value="TspO/MBR protein"/>
    <property type="match status" value="1"/>
</dbReference>
<feature type="transmembrane region" description="Helical" evidence="1">
    <location>
        <begin position="190"/>
        <end position="205"/>
    </location>
</feature>
<gene>
    <name evidence="2" type="ORF">GCM10008932_00760</name>
</gene>
<feature type="transmembrane region" description="Helical" evidence="1">
    <location>
        <begin position="133"/>
        <end position="154"/>
    </location>
</feature>
<comment type="caution">
    <text evidence="2">The sequence shown here is derived from an EMBL/GenBank/DDBJ whole genome shotgun (WGS) entry which is preliminary data.</text>
</comment>
<evidence type="ECO:0000256" key="1">
    <source>
        <dbReference type="SAM" id="Phobius"/>
    </source>
</evidence>
<feature type="transmembrane region" description="Helical" evidence="1">
    <location>
        <begin position="78"/>
        <end position="94"/>
    </location>
</feature>
<evidence type="ECO:0000313" key="3">
    <source>
        <dbReference type="Proteomes" id="UP001501166"/>
    </source>
</evidence>
<dbReference type="RefSeq" id="WP_343752842.1">
    <property type="nucleotide sequence ID" value="NZ_BAAACW010000007.1"/>
</dbReference>
<feature type="transmembrane region" description="Helical" evidence="1">
    <location>
        <begin position="100"/>
        <end position="117"/>
    </location>
</feature>